<feature type="transmembrane region" description="Helical" evidence="5">
    <location>
        <begin position="138"/>
        <end position="158"/>
    </location>
</feature>
<keyword evidence="3 5" id="KW-1133">Transmembrane helix</keyword>
<feature type="domain" description="EamA" evidence="6">
    <location>
        <begin position="49"/>
        <end position="184"/>
    </location>
</feature>
<evidence type="ECO:0000256" key="5">
    <source>
        <dbReference type="SAM" id="Phobius"/>
    </source>
</evidence>
<evidence type="ECO:0000256" key="3">
    <source>
        <dbReference type="ARBA" id="ARBA00022989"/>
    </source>
</evidence>
<sequence length="342" mass="35604">MGFVDQTADALEQFLHILSHALRALALPSPLALSGRMNAPPKITPLSWLMIAILGLTWGGTFMVTEVALQGGMPPFWLAASRTGVAALLMSIIWASLGCPLFSGPVGGADRANLVIIGGISSAIPFCLLAWGQQYVTSGFAGVSMASVALIILPLAHFTVAGERMTPRKTAGFLVGFVGVVILIGGQAFEATGAAFETQGRIACVMAAGCYAAGSIMLRRLPDAHPIGLATMLLIIGASMTIPVAWIVEGPPPLPSPRILAVLAFLGLVPTAGANFLRVLVVRSAGPVFMSLVNYQVPVWSVVLGGLILGEALPKSLLLAMTLILIGVGLSQYGALQRLFKR</sequence>
<accession>A0A420DJL5</accession>
<dbReference type="Proteomes" id="UP000284407">
    <property type="component" value="Unassembled WGS sequence"/>
</dbReference>
<keyword evidence="2 5" id="KW-0812">Transmembrane</keyword>
<feature type="transmembrane region" description="Helical" evidence="5">
    <location>
        <begin position="227"/>
        <end position="247"/>
    </location>
</feature>
<dbReference type="PANTHER" id="PTHR32322:SF9">
    <property type="entry name" value="AMINO-ACID METABOLITE EFFLUX PUMP-RELATED"/>
    <property type="match status" value="1"/>
</dbReference>
<feature type="transmembrane region" description="Helical" evidence="5">
    <location>
        <begin position="46"/>
        <end position="64"/>
    </location>
</feature>
<dbReference type="InterPro" id="IPR000620">
    <property type="entry name" value="EamA_dom"/>
</dbReference>
<feature type="transmembrane region" description="Helical" evidence="5">
    <location>
        <begin position="259"/>
        <end position="280"/>
    </location>
</feature>
<reference evidence="7 8" key="1">
    <citation type="submission" date="2018-09" db="EMBL/GenBank/DDBJ databases">
        <title>Genomic Encyclopedia of Archaeal and Bacterial Type Strains, Phase II (KMG-II): from individual species to whole genera.</title>
        <authorList>
            <person name="Goeker M."/>
        </authorList>
    </citation>
    <scope>NUCLEOTIDE SEQUENCE [LARGE SCALE GENOMIC DNA]</scope>
    <source>
        <strain evidence="7 8">DSM 11458</strain>
    </source>
</reference>
<dbReference type="PANTHER" id="PTHR32322">
    <property type="entry name" value="INNER MEMBRANE TRANSPORTER"/>
    <property type="match status" value="1"/>
</dbReference>
<evidence type="ECO:0000259" key="6">
    <source>
        <dbReference type="Pfam" id="PF00892"/>
    </source>
</evidence>
<comment type="subcellular location">
    <subcellularLocation>
        <location evidence="1">Membrane</location>
        <topology evidence="1">Multi-pass membrane protein</topology>
    </subcellularLocation>
</comment>
<organism evidence="7 8">
    <name type="scientific">Sulfitobacter guttiformis</name>
    <dbReference type="NCBI Taxonomy" id="74349"/>
    <lineage>
        <taxon>Bacteria</taxon>
        <taxon>Pseudomonadati</taxon>
        <taxon>Pseudomonadota</taxon>
        <taxon>Alphaproteobacteria</taxon>
        <taxon>Rhodobacterales</taxon>
        <taxon>Roseobacteraceae</taxon>
        <taxon>Sulfitobacter</taxon>
    </lineage>
</organism>
<evidence type="ECO:0000256" key="4">
    <source>
        <dbReference type="ARBA" id="ARBA00023136"/>
    </source>
</evidence>
<feature type="transmembrane region" description="Helical" evidence="5">
    <location>
        <begin position="84"/>
        <end position="102"/>
    </location>
</feature>
<dbReference type="SUPFAM" id="SSF103481">
    <property type="entry name" value="Multidrug resistance efflux transporter EmrE"/>
    <property type="match status" value="2"/>
</dbReference>
<keyword evidence="4 5" id="KW-0472">Membrane</keyword>
<feature type="transmembrane region" description="Helical" evidence="5">
    <location>
        <begin position="200"/>
        <end position="218"/>
    </location>
</feature>
<keyword evidence="8" id="KW-1185">Reference proteome</keyword>
<feature type="transmembrane region" description="Helical" evidence="5">
    <location>
        <begin position="114"/>
        <end position="132"/>
    </location>
</feature>
<protein>
    <submittedName>
        <fullName evidence="7">Drug/metabolite transporter (DMT)-like permease</fullName>
    </submittedName>
</protein>
<gene>
    <name evidence="7" type="ORF">C8N30_3544</name>
</gene>
<feature type="domain" description="EamA" evidence="6">
    <location>
        <begin position="202"/>
        <end position="330"/>
    </location>
</feature>
<evidence type="ECO:0000313" key="8">
    <source>
        <dbReference type="Proteomes" id="UP000284407"/>
    </source>
</evidence>
<evidence type="ECO:0000256" key="2">
    <source>
        <dbReference type="ARBA" id="ARBA00022692"/>
    </source>
</evidence>
<name>A0A420DJL5_9RHOB</name>
<evidence type="ECO:0000256" key="1">
    <source>
        <dbReference type="ARBA" id="ARBA00004141"/>
    </source>
</evidence>
<dbReference type="GO" id="GO:0016020">
    <property type="term" value="C:membrane"/>
    <property type="evidence" value="ECO:0007669"/>
    <property type="project" value="UniProtKB-SubCell"/>
</dbReference>
<comment type="caution">
    <text evidence="7">The sequence shown here is derived from an EMBL/GenBank/DDBJ whole genome shotgun (WGS) entry which is preliminary data.</text>
</comment>
<dbReference type="AlphaFoldDB" id="A0A420DJL5"/>
<dbReference type="Pfam" id="PF00892">
    <property type="entry name" value="EamA"/>
    <property type="match status" value="2"/>
</dbReference>
<feature type="transmembrane region" description="Helical" evidence="5">
    <location>
        <begin position="292"/>
        <end position="310"/>
    </location>
</feature>
<evidence type="ECO:0000313" key="7">
    <source>
        <dbReference type="EMBL" id="RKE94417.1"/>
    </source>
</evidence>
<feature type="transmembrane region" description="Helical" evidence="5">
    <location>
        <begin position="170"/>
        <end position="188"/>
    </location>
</feature>
<dbReference type="EMBL" id="RAQK01000002">
    <property type="protein sequence ID" value="RKE94417.1"/>
    <property type="molecule type" value="Genomic_DNA"/>
</dbReference>
<dbReference type="STRING" id="1443111.Z949_926"/>
<dbReference type="InterPro" id="IPR037185">
    <property type="entry name" value="EmrE-like"/>
</dbReference>
<proteinExistence type="predicted"/>
<dbReference type="InterPro" id="IPR050638">
    <property type="entry name" value="AA-Vitamin_Transporters"/>
</dbReference>
<feature type="transmembrane region" description="Helical" evidence="5">
    <location>
        <begin position="316"/>
        <end position="336"/>
    </location>
</feature>